<feature type="compositionally biased region" description="Acidic residues" evidence="2">
    <location>
        <begin position="841"/>
        <end position="850"/>
    </location>
</feature>
<dbReference type="PANTHER" id="PTHR17608:SF4">
    <property type="entry name" value="GENETIC SUPPRESSOR ELEMENT 1"/>
    <property type="match status" value="1"/>
</dbReference>
<feature type="non-terminal residue" evidence="4">
    <location>
        <position position="962"/>
    </location>
</feature>
<organism evidence="4 5">
    <name type="scientific">Danionella cerebrum</name>
    <dbReference type="NCBI Taxonomy" id="2873325"/>
    <lineage>
        <taxon>Eukaryota</taxon>
        <taxon>Metazoa</taxon>
        <taxon>Chordata</taxon>
        <taxon>Craniata</taxon>
        <taxon>Vertebrata</taxon>
        <taxon>Euteleostomi</taxon>
        <taxon>Actinopterygii</taxon>
        <taxon>Neopterygii</taxon>
        <taxon>Teleostei</taxon>
        <taxon>Ostariophysi</taxon>
        <taxon>Cypriniformes</taxon>
        <taxon>Danionidae</taxon>
        <taxon>Danioninae</taxon>
        <taxon>Danionella</taxon>
    </lineage>
</organism>
<gene>
    <name evidence="4" type="ORF">DNTS_034099</name>
</gene>
<dbReference type="OrthoDB" id="8744624at2759"/>
<reference evidence="4 5" key="1">
    <citation type="journal article" date="2019" name="Sci. Data">
        <title>Hybrid genome assembly and annotation of Danionella translucida.</title>
        <authorList>
            <person name="Kadobianskyi M."/>
            <person name="Schulze L."/>
            <person name="Schuelke M."/>
            <person name="Judkewitz B."/>
        </authorList>
    </citation>
    <scope>NUCLEOTIDE SEQUENCE [LARGE SCALE GENOMIC DNA]</scope>
    <source>
        <strain evidence="4 5">Bolton</strain>
    </source>
</reference>
<feature type="compositionally biased region" description="Polar residues" evidence="2">
    <location>
        <begin position="448"/>
        <end position="465"/>
    </location>
</feature>
<dbReference type="InterPro" id="IPR042337">
    <property type="entry name" value="GSE1"/>
</dbReference>
<feature type="region of interest" description="Disordered" evidence="2">
    <location>
        <begin position="23"/>
        <end position="128"/>
    </location>
</feature>
<feature type="region of interest" description="Disordered" evidence="2">
    <location>
        <begin position="605"/>
        <end position="631"/>
    </location>
</feature>
<dbReference type="AlphaFoldDB" id="A0A553QZF6"/>
<sequence>MSLDQSSPSSILLSAAPCSMATVCPLTPSPANGAVSANGSPPSQSGHAGFAAALRKLAKQAEEPRGSVSDSSHVSSPTNHVSPVTTPKRVAMGTSLGPPTVTPPVVTIAPTKADRHPPSLEKSPLSLPQYQPFRGAPSALLQDPRLQPHVPPELLRDVYRYPPAEDLRVPLMPPGAAADALAYFHSGYLPHPSLASYRMEDYYGLSALRSHYFTLPEGGGVPPLHPHAVHLPAPSVFYPPDITHTPLAALHSDSRLQMEEELRQRERERDRARERHWEKERELEMKKERAREIQPVKTLENHHLIPHLYPNRHHLKERGKMEERHAANRTERNRETSLLAAPSGSSSSSLTAHSSQRSRETPMILQQRHEEDDGWLFRGRTMTLEKESHTKLERPRDAARSPEAQEPLRSLKPSSRSGSHQNSIPQRLGAPPPLITPKPVPRNPSTPPTATTSFWTPVSLLQQPSERPKQPRASEEDLWCASRPPELEKTGRGLVKQHSTSFFSNGANESRQKVLQSSEVENKKIISKLDLEEKRRREAREKGYYYELDDSYDESDEEEVRAHLRRVSQQPPLKLDACREKMEFLGLCGLTTLRKRDEVLEMKRRKRRRMLRERSPSPVGKRRSLSPALSTRFTAEEMNRCPRLNDKKHFLSFFSLSHVSHEERRKKRKVTDLLEAIKLKTVTLDSLRYATENPCSSPAESLPGASPVSHLHPEPQKHTSQQSPPEEPPPLAHLHPQGQLRTSSPVRKAPPLPALVRPKEARPGLNGVKPHLWERRQDVHQLALPSTPSQHKQKGVKEQFDHAANPPPGLQRAVNKLQSGQTYGLSLQKSTNQDSPGEGVSSEEDEEDESFSPRWKGVESIFQAYEDYLEEHQVLQSECRRLETHHYNLTLTAEQLSQSMRELLAQKHSLAQKQDRIQAELEHFRKSLALPLLHWHRAYYKGHSHRINAKKLQEMLVLECTY</sequence>
<feature type="compositionally biased region" description="Polar residues" evidence="2">
    <location>
        <begin position="412"/>
        <end position="425"/>
    </location>
</feature>
<feature type="compositionally biased region" description="Basic and acidic residues" evidence="2">
    <location>
        <begin position="383"/>
        <end position="400"/>
    </location>
</feature>
<protein>
    <recommendedName>
        <fullName evidence="3">Genetic suppressor element-like domain-containing protein</fullName>
    </recommendedName>
</protein>
<feature type="compositionally biased region" description="Low complexity" evidence="2">
    <location>
        <begin position="67"/>
        <end position="76"/>
    </location>
</feature>
<feature type="region of interest" description="Disordered" evidence="2">
    <location>
        <begin position="825"/>
        <end position="853"/>
    </location>
</feature>
<feature type="domain" description="Genetic suppressor element-like" evidence="3">
    <location>
        <begin position="522"/>
        <end position="657"/>
    </location>
</feature>
<dbReference type="InterPro" id="IPR022207">
    <property type="entry name" value="GSE-like"/>
</dbReference>
<evidence type="ECO:0000256" key="1">
    <source>
        <dbReference type="SAM" id="Coils"/>
    </source>
</evidence>
<feature type="region of interest" description="Disordered" evidence="2">
    <location>
        <begin position="260"/>
        <end position="282"/>
    </location>
</feature>
<evidence type="ECO:0000313" key="5">
    <source>
        <dbReference type="Proteomes" id="UP000316079"/>
    </source>
</evidence>
<feature type="compositionally biased region" description="Basic and acidic residues" evidence="2">
    <location>
        <begin position="466"/>
        <end position="475"/>
    </location>
</feature>
<dbReference type="Pfam" id="PF12540">
    <property type="entry name" value="DUF3736"/>
    <property type="match status" value="1"/>
</dbReference>
<proteinExistence type="predicted"/>
<feature type="compositionally biased region" description="Polar residues" evidence="2">
    <location>
        <begin position="35"/>
        <end position="46"/>
    </location>
</feature>
<feature type="region of interest" description="Disordered" evidence="2">
    <location>
        <begin position="785"/>
        <end position="813"/>
    </location>
</feature>
<keyword evidence="5" id="KW-1185">Reference proteome</keyword>
<evidence type="ECO:0000313" key="4">
    <source>
        <dbReference type="EMBL" id="TRY95340.1"/>
    </source>
</evidence>
<feature type="coiled-coil region" evidence="1">
    <location>
        <begin position="865"/>
        <end position="920"/>
    </location>
</feature>
<feature type="region of interest" description="Disordered" evidence="2">
    <location>
        <begin position="309"/>
        <end position="492"/>
    </location>
</feature>
<evidence type="ECO:0000256" key="2">
    <source>
        <dbReference type="SAM" id="MobiDB-lite"/>
    </source>
</evidence>
<dbReference type="EMBL" id="SRMA01025384">
    <property type="protein sequence ID" value="TRY95340.1"/>
    <property type="molecule type" value="Genomic_DNA"/>
</dbReference>
<dbReference type="PANTHER" id="PTHR17608">
    <property type="entry name" value="GENETIC SUPPRESSOR ELEMENT 1"/>
    <property type="match status" value="1"/>
</dbReference>
<accession>A0A553QZF6</accession>
<dbReference type="STRING" id="623744.A0A553QZF6"/>
<keyword evidence="1" id="KW-0175">Coiled coil</keyword>
<dbReference type="Proteomes" id="UP000316079">
    <property type="component" value="Unassembled WGS sequence"/>
</dbReference>
<comment type="caution">
    <text evidence="4">The sequence shown here is derived from an EMBL/GenBank/DDBJ whole genome shotgun (WGS) entry which is preliminary data.</text>
</comment>
<feature type="compositionally biased region" description="Pro residues" evidence="2">
    <location>
        <begin position="430"/>
        <end position="447"/>
    </location>
</feature>
<feature type="compositionally biased region" description="Low complexity" evidence="2">
    <location>
        <begin position="337"/>
        <end position="355"/>
    </location>
</feature>
<evidence type="ECO:0000259" key="3">
    <source>
        <dbReference type="Pfam" id="PF12540"/>
    </source>
</evidence>
<feature type="compositionally biased region" description="Basic and acidic residues" evidence="2">
    <location>
        <begin position="318"/>
        <end position="335"/>
    </location>
</feature>
<feature type="region of interest" description="Disordered" evidence="2">
    <location>
        <begin position="693"/>
        <end position="770"/>
    </location>
</feature>
<name>A0A553QZF6_9TELE</name>